<keyword evidence="2" id="KW-1185">Reference proteome</keyword>
<organism evidence="1 2">
    <name type="scientific">Cucumis sativus</name>
    <name type="common">Cucumber</name>
    <dbReference type="NCBI Taxonomy" id="3659"/>
    <lineage>
        <taxon>Eukaryota</taxon>
        <taxon>Viridiplantae</taxon>
        <taxon>Streptophyta</taxon>
        <taxon>Embryophyta</taxon>
        <taxon>Tracheophyta</taxon>
        <taxon>Spermatophyta</taxon>
        <taxon>Magnoliopsida</taxon>
        <taxon>eudicotyledons</taxon>
        <taxon>Gunneridae</taxon>
        <taxon>Pentapetalae</taxon>
        <taxon>rosids</taxon>
        <taxon>fabids</taxon>
        <taxon>Cucurbitales</taxon>
        <taxon>Cucurbitaceae</taxon>
        <taxon>Benincaseae</taxon>
        <taxon>Cucumis</taxon>
    </lineage>
</organism>
<dbReference type="Gramene" id="KGN57680">
    <property type="protein sequence ID" value="KGN57680"/>
    <property type="gene ID" value="Csa_3G251900"/>
</dbReference>
<dbReference type="Proteomes" id="UP000029981">
    <property type="component" value="Chromosome 3"/>
</dbReference>
<reference evidence="1 2" key="2">
    <citation type="journal article" date="2009" name="PLoS ONE">
        <title>An integrated genetic and cytogenetic map of the cucumber genome.</title>
        <authorList>
            <person name="Ren Y."/>
            <person name="Zhang Z."/>
            <person name="Liu J."/>
            <person name="Staub J.E."/>
            <person name="Han Y."/>
            <person name="Cheng Z."/>
            <person name="Li X."/>
            <person name="Lu J."/>
            <person name="Miao H."/>
            <person name="Kang H."/>
            <person name="Xie B."/>
            <person name="Gu X."/>
            <person name="Wang X."/>
            <person name="Du Y."/>
            <person name="Jin W."/>
            <person name="Huang S."/>
        </authorList>
    </citation>
    <scope>NUCLEOTIDE SEQUENCE [LARGE SCALE GENOMIC DNA]</scope>
    <source>
        <strain evidence="2">cv. 9930</strain>
    </source>
</reference>
<evidence type="ECO:0000313" key="2">
    <source>
        <dbReference type="Proteomes" id="UP000029981"/>
    </source>
</evidence>
<protein>
    <submittedName>
        <fullName evidence="1">Uncharacterized protein</fullName>
    </submittedName>
</protein>
<name>A0A0A0L6S4_CUCSA</name>
<sequence>MKGLNVLHFLGYSPSSSSTYSRQLPPARLTNHFRSSLHQLCPKTPPTIHYVSNLPDLNQTLNLKLASLSVF</sequence>
<evidence type="ECO:0000313" key="1">
    <source>
        <dbReference type="EMBL" id="KGN57680.1"/>
    </source>
</evidence>
<reference evidence="1 2" key="1">
    <citation type="journal article" date="2009" name="Nat. Genet.">
        <title>The genome of the cucumber, Cucumis sativus L.</title>
        <authorList>
            <person name="Huang S."/>
            <person name="Li R."/>
            <person name="Zhang Z."/>
            <person name="Li L."/>
            <person name="Gu X."/>
            <person name="Fan W."/>
            <person name="Lucas W.J."/>
            <person name="Wang X."/>
            <person name="Xie B."/>
            <person name="Ni P."/>
            <person name="Ren Y."/>
            <person name="Zhu H."/>
            <person name="Li J."/>
            <person name="Lin K."/>
            <person name="Jin W."/>
            <person name="Fei Z."/>
            <person name="Li G."/>
            <person name="Staub J."/>
            <person name="Kilian A."/>
            <person name="van der Vossen E.A."/>
            <person name="Wu Y."/>
            <person name="Guo J."/>
            <person name="He J."/>
            <person name="Jia Z."/>
            <person name="Ren Y."/>
            <person name="Tian G."/>
            <person name="Lu Y."/>
            <person name="Ruan J."/>
            <person name="Qian W."/>
            <person name="Wang M."/>
            <person name="Huang Q."/>
            <person name="Li B."/>
            <person name="Xuan Z."/>
            <person name="Cao J."/>
            <person name="Asan"/>
            <person name="Wu Z."/>
            <person name="Zhang J."/>
            <person name="Cai Q."/>
            <person name="Bai Y."/>
            <person name="Zhao B."/>
            <person name="Han Y."/>
            <person name="Li Y."/>
            <person name="Li X."/>
            <person name="Wang S."/>
            <person name="Shi Q."/>
            <person name="Liu S."/>
            <person name="Cho W.K."/>
            <person name="Kim J.Y."/>
            <person name="Xu Y."/>
            <person name="Heller-Uszynska K."/>
            <person name="Miao H."/>
            <person name="Cheng Z."/>
            <person name="Zhang S."/>
            <person name="Wu J."/>
            <person name="Yang Y."/>
            <person name="Kang H."/>
            <person name="Li M."/>
            <person name="Liang H."/>
            <person name="Ren X."/>
            <person name="Shi Z."/>
            <person name="Wen M."/>
            <person name="Jian M."/>
            <person name="Yang H."/>
            <person name="Zhang G."/>
            <person name="Yang Z."/>
            <person name="Chen R."/>
            <person name="Liu S."/>
            <person name="Li J."/>
            <person name="Ma L."/>
            <person name="Liu H."/>
            <person name="Zhou Y."/>
            <person name="Zhao J."/>
            <person name="Fang X."/>
            <person name="Li G."/>
            <person name="Fang L."/>
            <person name="Li Y."/>
            <person name="Liu D."/>
            <person name="Zheng H."/>
            <person name="Zhang Y."/>
            <person name="Qin N."/>
            <person name="Li Z."/>
            <person name="Yang G."/>
            <person name="Yang S."/>
            <person name="Bolund L."/>
            <person name="Kristiansen K."/>
            <person name="Zheng H."/>
            <person name="Li S."/>
            <person name="Zhang X."/>
            <person name="Yang H."/>
            <person name="Wang J."/>
            <person name="Sun R."/>
            <person name="Zhang B."/>
            <person name="Jiang S."/>
            <person name="Wang J."/>
            <person name="Du Y."/>
            <person name="Li S."/>
        </authorList>
    </citation>
    <scope>NUCLEOTIDE SEQUENCE [LARGE SCALE GENOMIC DNA]</scope>
    <source>
        <strain evidence="2">cv. 9930</strain>
    </source>
</reference>
<dbReference type="AlphaFoldDB" id="A0A0A0L6S4"/>
<reference evidence="1 2" key="3">
    <citation type="journal article" date="2010" name="BMC Genomics">
        <title>Transcriptome sequencing and comparative analysis of cucumber flowers with different sex types.</title>
        <authorList>
            <person name="Guo S."/>
            <person name="Zheng Y."/>
            <person name="Joung J.G."/>
            <person name="Liu S."/>
            <person name="Zhang Z."/>
            <person name="Crasta O.R."/>
            <person name="Sobral B.W."/>
            <person name="Xu Y."/>
            <person name="Huang S."/>
            <person name="Fei Z."/>
        </authorList>
    </citation>
    <scope>NUCLEOTIDE SEQUENCE [LARGE SCALE GENOMIC DNA]</scope>
    <source>
        <strain evidence="2">cv. 9930</strain>
    </source>
</reference>
<accession>A0A0A0L6S4</accession>
<reference evidence="1 2" key="4">
    <citation type="journal article" date="2011" name="BMC Genomics">
        <title>RNA-Seq improves annotation of protein-coding genes in the cucumber genome.</title>
        <authorList>
            <person name="Li Z."/>
            <person name="Zhang Z."/>
            <person name="Yan P."/>
            <person name="Huang S."/>
            <person name="Fei Z."/>
            <person name="Lin K."/>
        </authorList>
    </citation>
    <scope>NUCLEOTIDE SEQUENCE [LARGE SCALE GENOMIC DNA]</scope>
    <source>
        <strain evidence="2">cv. 9930</strain>
    </source>
</reference>
<dbReference type="EMBL" id="CM002924">
    <property type="protein sequence ID" value="KGN57680.1"/>
    <property type="molecule type" value="Genomic_DNA"/>
</dbReference>
<gene>
    <name evidence="1" type="ORF">Csa_3G251900</name>
</gene>
<proteinExistence type="predicted"/>